<dbReference type="Pfam" id="PF07591">
    <property type="entry name" value="PT-HINT"/>
    <property type="match status" value="1"/>
</dbReference>
<dbReference type="SUPFAM" id="SSF51294">
    <property type="entry name" value="Hedgehog/intein (Hint) domain"/>
    <property type="match status" value="1"/>
</dbReference>
<feature type="compositionally biased region" description="Low complexity" evidence="1">
    <location>
        <begin position="97"/>
        <end position="123"/>
    </location>
</feature>
<dbReference type="Pfam" id="PF14427">
    <property type="entry name" value="Pput2613-deam"/>
    <property type="match status" value="2"/>
</dbReference>
<comment type="caution">
    <text evidence="3">The sequence shown here is derived from an EMBL/GenBank/DDBJ whole genome shotgun (WGS) entry which is preliminary data.</text>
</comment>
<feature type="domain" description="Hint" evidence="2">
    <location>
        <begin position="131"/>
        <end position="233"/>
    </location>
</feature>
<protein>
    <recommendedName>
        <fullName evidence="2">Hint domain-containing protein</fullName>
    </recommendedName>
</protein>
<dbReference type="InterPro" id="IPR003587">
    <property type="entry name" value="Hint_dom_N"/>
</dbReference>
<evidence type="ECO:0000313" key="3">
    <source>
        <dbReference type="EMBL" id="TWV53460.1"/>
    </source>
</evidence>
<name>A0A5C6JW39_9ACTN</name>
<sequence>MGAGEAIGAVGGLAGGADCMAMGCGGGEPIAGEDADSPPSAGGSGGSGEAPKASADAAPHEAGSGSGDAAAASGAGEESSTDSVGSNAATPKKADAQQKAAASSKSAAAPDEPSAGNSGTTGRSSGGERSRCSFSPSTPVLMAGGKTKAIGKIKTGDKVESADPETGKHKGARTVQHIWINHDKDLLDVTVRDKNGHKATLHTTANHPFWNDTSHSWKPAGELRRGNALNTADDGHAYVVRTRVTPGTADRWNLTVQQLHTYYVVAGGTPILVHNTDVPESCPVTYSKLPKDAGHRLDYELRDKDGNLKVAGGLWSGNATIAEKALGGWNRWAATNTENRLMRMFGIVGKVDIPGDEYFGVLMHIPLEQGDVLTLRGLQGSCGRCQGMMNEFMDETDVEVRYTWRSSGTWP</sequence>
<dbReference type="AlphaFoldDB" id="A0A5C6JW39"/>
<organism evidence="3 4">
    <name type="scientific">Streptomyces misionensis</name>
    <dbReference type="NCBI Taxonomy" id="67331"/>
    <lineage>
        <taxon>Bacteria</taxon>
        <taxon>Bacillati</taxon>
        <taxon>Actinomycetota</taxon>
        <taxon>Actinomycetes</taxon>
        <taxon>Kitasatosporales</taxon>
        <taxon>Streptomycetaceae</taxon>
        <taxon>Streptomyces</taxon>
    </lineage>
</organism>
<evidence type="ECO:0000256" key="1">
    <source>
        <dbReference type="SAM" id="MobiDB-lite"/>
    </source>
</evidence>
<reference evidence="3" key="1">
    <citation type="journal article" date="2019" name="Microbiol. Resour. Announc.">
        <title>Draft Genomic Sequences of Streptomyces misionensis and Streptomyces albidoflavus, bacteria applied for phytopathogen biocontrol.</title>
        <authorList>
            <person name="Pylro V."/>
            <person name="Dias A."/>
            <person name="Andreote F."/>
            <person name="Varani A."/>
            <person name="Andreote C."/>
            <person name="Bernardo E."/>
            <person name="Martins T."/>
        </authorList>
    </citation>
    <scope>NUCLEOTIDE SEQUENCE [LARGE SCALE GENOMIC DNA]</scope>
    <source>
        <strain evidence="3">66</strain>
    </source>
</reference>
<accession>A0A5C6JW39</accession>
<dbReference type="RefSeq" id="WP_146464788.1">
    <property type="nucleotide sequence ID" value="NZ_VOGW01000055.1"/>
</dbReference>
<dbReference type="InterPro" id="IPR036844">
    <property type="entry name" value="Hint_dom_sf"/>
</dbReference>
<dbReference type="Gene3D" id="2.170.16.10">
    <property type="entry name" value="Hedgehog/Intein (Hint) domain"/>
    <property type="match status" value="1"/>
</dbReference>
<evidence type="ECO:0000259" key="2">
    <source>
        <dbReference type="SMART" id="SM00306"/>
    </source>
</evidence>
<proteinExistence type="predicted"/>
<keyword evidence="4" id="KW-1185">Reference proteome</keyword>
<feature type="region of interest" description="Disordered" evidence="1">
    <location>
        <begin position="21"/>
        <end position="147"/>
    </location>
</feature>
<dbReference type="InterPro" id="IPR027472">
    <property type="entry name" value="Pput2613-NH3ase"/>
</dbReference>
<dbReference type="SMART" id="SM00306">
    <property type="entry name" value="HintN"/>
    <property type="match status" value="1"/>
</dbReference>
<feature type="compositionally biased region" description="Low complexity" evidence="1">
    <location>
        <begin position="49"/>
        <end position="78"/>
    </location>
</feature>
<gene>
    <name evidence="3" type="ORF">FRZ03_09925</name>
</gene>
<dbReference type="Proteomes" id="UP000320481">
    <property type="component" value="Unassembled WGS sequence"/>
</dbReference>
<dbReference type="CDD" id="cd00081">
    <property type="entry name" value="Hint"/>
    <property type="match status" value="1"/>
</dbReference>
<dbReference type="EMBL" id="VOGW01000055">
    <property type="protein sequence ID" value="TWV53460.1"/>
    <property type="molecule type" value="Genomic_DNA"/>
</dbReference>
<evidence type="ECO:0000313" key="4">
    <source>
        <dbReference type="Proteomes" id="UP000320481"/>
    </source>
</evidence>